<evidence type="ECO:0000256" key="1">
    <source>
        <dbReference type="SAM" id="MobiDB-lite"/>
    </source>
</evidence>
<keyword evidence="2" id="KW-0489">Methyltransferase</keyword>
<dbReference type="GO" id="GO:0008168">
    <property type="term" value="F:methyltransferase activity"/>
    <property type="evidence" value="ECO:0007669"/>
    <property type="project" value="UniProtKB-KW"/>
</dbReference>
<feature type="region of interest" description="Disordered" evidence="1">
    <location>
        <begin position="1"/>
        <end position="21"/>
    </location>
</feature>
<dbReference type="EMBL" id="JAGMWT010000018">
    <property type="protein sequence ID" value="KAH7113829.1"/>
    <property type="molecule type" value="Genomic_DNA"/>
</dbReference>
<evidence type="ECO:0000313" key="2">
    <source>
        <dbReference type="EMBL" id="KAH7113829.1"/>
    </source>
</evidence>
<dbReference type="GO" id="GO:0032259">
    <property type="term" value="P:methylation"/>
    <property type="evidence" value="ECO:0007669"/>
    <property type="project" value="UniProtKB-KW"/>
</dbReference>
<dbReference type="Pfam" id="PF01209">
    <property type="entry name" value="Ubie_methyltran"/>
    <property type="match status" value="1"/>
</dbReference>
<dbReference type="Proteomes" id="UP000700596">
    <property type="component" value="Unassembled WGS sequence"/>
</dbReference>
<dbReference type="InterPro" id="IPR029063">
    <property type="entry name" value="SAM-dependent_MTases_sf"/>
</dbReference>
<dbReference type="OrthoDB" id="2013972at2759"/>
<dbReference type="CDD" id="cd02440">
    <property type="entry name" value="AdoMet_MTases"/>
    <property type="match status" value="1"/>
</dbReference>
<reference evidence="2" key="1">
    <citation type="journal article" date="2021" name="Nat. Commun.">
        <title>Genetic determinants of endophytism in the Arabidopsis root mycobiome.</title>
        <authorList>
            <person name="Mesny F."/>
            <person name="Miyauchi S."/>
            <person name="Thiergart T."/>
            <person name="Pickel B."/>
            <person name="Atanasova L."/>
            <person name="Karlsson M."/>
            <person name="Huettel B."/>
            <person name="Barry K.W."/>
            <person name="Haridas S."/>
            <person name="Chen C."/>
            <person name="Bauer D."/>
            <person name="Andreopoulos W."/>
            <person name="Pangilinan J."/>
            <person name="LaButti K."/>
            <person name="Riley R."/>
            <person name="Lipzen A."/>
            <person name="Clum A."/>
            <person name="Drula E."/>
            <person name="Henrissat B."/>
            <person name="Kohler A."/>
            <person name="Grigoriev I.V."/>
            <person name="Martin F.M."/>
            <person name="Hacquard S."/>
        </authorList>
    </citation>
    <scope>NUCLEOTIDE SEQUENCE</scope>
    <source>
        <strain evidence="2">MPI-CAGE-CH-0243</strain>
    </source>
</reference>
<feature type="compositionally biased region" description="Low complexity" evidence="1">
    <location>
        <begin position="68"/>
        <end position="77"/>
    </location>
</feature>
<dbReference type="SUPFAM" id="SSF53335">
    <property type="entry name" value="S-adenosyl-L-methionine-dependent methyltransferases"/>
    <property type="match status" value="1"/>
</dbReference>
<keyword evidence="3" id="KW-1185">Reference proteome</keyword>
<feature type="region of interest" description="Disordered" evidence="1">
    <location>
        <begin position="50"/>
        <end position="106"/>
    </location>
</feature>
<feature type="compositionally biased region" description="Basic residues" evidence="1">
    <location>
        <begin position="53"/>
        <end position="67"/>
    </location>
</feature>
<keyword evidence="2" id="KW-0808">Transferase</keyword>
<proteinExistence type="predicted"/>
<evidence type="ECO:0000313" key="3">
    <source>
        <dbReference type="Proteomes" id="UP000700596"/>
    </source>
</evidence>
<sequence length="367" mass="41079">MHPAPTRPTRSPALSRRTCQLQPQLQLHSGTKTYEQTVEMNFEISMLEMNVPIRRRTSPTTKEKRHTTPNPNLTTTPNPNPNPHHHDHPPRANHLLSPSTKVSTYETTGGTVTTQFASHNLSLLPPIPSASTVHDNAAGSGTITRALLSTHPSPTTLKIHATDTDQIFLDDLESAKQKNNWSNVEIANAKSEALPFENDTFTHSITNMGIFFTPDSGLSGAKEIYRTLKPGGIAVANCWETIGWFFPLKLTHDILRPGAPYPAPVTNWSDGMQLQKIFREAGFAEEKWRVERSEAWVRVQEGEEFRGWAEKTWAYLGGIGGWREQDAERWDEAVEILMGKLKEAPGTKNEDGYVKMKASQWVIIAEK</sequence>
<dbReference type="Gene3D" id="3.40.50.150">
    <property type="entry name" value="Vaccinia Virus protein VP39"/>
    <property type="match status" value="1"/>
</dbReference>
<accession>A0A9P9D754</accession>
<dbReference type="AlphaFoldDB" id="A0A9P9D754"/>
<comment type="caution">
    <text evidence="2">The sequence shown here is derived from an EMBL/GenBank/DDBJ whole genome shotgun (WGS) entry which is preliminary data.</text>
</comment>
<gene>
    <name evidence="2" type="ORF">B0J11DRAFT_511337</name>
</gene>
<protein>
    <submittedName>
        <fullName evidence="2">S-adenosyl-L-methionine-dependent methyltransferase</fullName>
    </submittedName>
</protein>
<name>A0A9P9D754_9PLEO</name>
<organism evidence="2 3">
    <name type="scientific">Dendryphion nanum</name>
    <dbReference type="NCBI Taxonomy" id="256645"/>
    <lineage>
        <taxon>Eukaryota</taxon>
        <taxon>Fungi</taxon>
        <taxon>Dikarya</taxon>
        <taxon>Ascomycota</taxon>
        <taxon>Pezizomycotina</taxon>
        <taxon>Dothideomycetes</taxon>
        <taxon>Pleosporomycetidae</taxon>
        <taxon>Pleosporales</taxon>
        <taxon>Torulaceae</taxon>
        <taxon>Dendryphion</taxon>
    </lineage>
</organism>